<dbReference type="Proteomes" id="UP001621706">
    <property type="component" value="Unassembled WGS sequence"/>
</dbReference>
<protein>
    <submittedName>
        <fullName evidence="1">Uncharacterized protein</fullName>
    </submittedName>
</protein>
<gene>
    <name evidence="1" type="ORF">V3I07_07535</name>
</gene>
<organism evidence="1 2">
    <name type="scientific">Flavobacterium oreochromis</name>
    <dbReference type="NCBI Taxonomy" id="2906078"/>
    <lineage>
        <taxon>Bacteria</taxon>
        <taxon>Pseudomonadati</taxon>
        <taxon>Bacteroidota</taxon>
        <taxon>Flavobacteriia</taxon>
        <taxon>Flavobacteriales</taxon>
        <taxon>Flavobacteriaceae</taxon>
        <taxon>Flavobacterium</taxon>
    </lineage>
</organism>
<dbReference type="EMBL" id="JAZGZP010000009">
    <property type="protein sequence ID" value="MFK7000744.1"/>
    <property type="molecule type" value="Genomic_DNA"/>
</dbReference>
<name>A0ABW8P873_9FLAO</name>
<sequence>MVRIVNYQKRTTEDGKVFFVLEIQSGITLVKSKESGKFYATANKATLSSTFDEDTCKALIGTEIEGNIVKVACEPYQYVVKETGELIELQHRFEFVENNAQSIPNVQKSNTRVDEFLSSIDSENVFVPAEVVVPAN</sequence>
<proteinExistence type="predicted"/>
<comment type="caution">
    <text evidence="1">The sequence shown here is derived from an EMBL/GenBank/DDBJ whole genome shotgun (WGS) entry which is preliminary data.</text>
</comment>
<reference evidence="1 2" key="1">
    <citation type="submission" date="2024-02" db="EMBL/GenBank/DDBJ databases">
        <title>Comparative Genomic Analysis of Flavobacterium Species Causing Columnaris Disease of Freshwater Fish in Thailand: Insights into Virulence and Resistance Mechanisms.</title>
        <authorList>
            <person name="Nguyen D."/>
            <person name="Chokmangmeepisarn P."/>
            <person name="Khianchaikhan K."/>
            <person name="Morishita M."/>
            <person name="Bunnoy A."/>
            <person name="Rodkhum C."/>
        </authorList>
    </citation>
    <scope>NUCLEOTIDE SEQUENCE [LARGE SCALE GENOMIC DNA]</scope>
    <source>
        <strain evidence="1 2">CNRT2201</strain>
    </source>
</reference>
<accession>A0ABW8P873</accession>
<evidence type="ECO:0000313" key="2">
    <source>
        <dbReference type="Proteomes" id="UP001621706"/>
    </source>
</evidence>
<dbReference type="RefSeq" id="WP_174647534.1">
    <property type="nucleotide sequence ID" value="NZ_JAZGZP010000009.1"/>
</dbReference>
<evidence type="ECO:0000313" key="1">
    <source>
        <dbReference type="EMBL" id="MFK7000744.1"/>
    </source>
</evidence>
<keyword evidence="2" id="KW-1185">Reference proteome</keyword>